<dbReference type="InterPro" id="IPR029058">
    <property type="entry name" value="AB_hydrolase_fold"/>
</dbReference>
<dbReference type="AlphaFoldDB" id="A0A382YLX0"/>
<reference evidence="1" key="1">
    <citation type="submission" date="2018-05" db="EMBL/GenBank/DDBJ databases">
        <authorList>
            <person name="Lanie J.A."/>
            <person name="Ng W.-L."/>
            <person name="Kazmierczak K.M."/>
            <person name="Andrzejewski T.M."/>
            <person name="Davidsen T.M."/>
            <person name="Wayne K.J."/>
            <person name="Tettelin H."/>
            <person name="Glass J.I."/>
            <person name="Rusch D."/>
            <person name="Podicherti R."/>
            <person name="Tsui H.-C.T."/>
            <person name="Winkler M.E."/>
        </authorList>
    </citation>
    <scope>NUCLEOTIDE SEQUENCE</scope>
</reference>
<proteinExistence type="predicted"/>
<sequence length="247" mass="27422">MKFVYIILFFSISFSQECTFAGDSNIDDIVNIIDIIDSINCILDNEYYECSDTNRDQIVDIVDIVLIIDIILSNILIEQFEEENLGYSYLCYPNVDSQFPIVLYNHGGLGNSVGGDLFNTCKSLAEIGYLTKAEKRQETITLDGHLEEVVFALNNLKNHEKADSSRIGIVGFSRGGLLSLQVGIIDDDVTALALLAPATGNGLINELYDSFNLINSSVLIQISENDASPDNLVNISYDIYNLMLQYS</sequence>
<evidence type="ECO:0000313" key="1">
    <source>
        <dbReference type="EMBL" id="SVD84297.1"/>
    </source>
</evidence>
<dbReference type="Gene3D" id="3.40.50.1820">
    <property type="entry name" value="alpha/beta hydrolase"/>
    <property type="match status" value="1"/>
</dbReference>
<accession>A0A382YLX0</accession>
<dbReference type="EMBL" id="UINC01176930">
    <property type="protein sequence ID" value="SVD84297.1"/>
    <property type="molecule type" value="Genomic_DNA"/>
</dbReference>
<protein>
    <submittedName>
        <fullName evidence="1">Uncharacterized protein</fullName>
    </submittedName>
</protein>
<dbReference type="GO" id="GO:0000272">
    <property type="term" value="P:polysaccharide catabolic process"/>
    <property type="evidence" value="ECO:0007669"/>
    <property type="project" value="InterPro"/>
</dbReference>
<organism evidence="1">
    <name type="scientific">marine metagenome</name>
    <dbReference type="NCBI Taxonomy" id="408172"/>
    <lineage>
        <taxon>unclassified sequences</taxon>
        <taxon>metagenomes</taxon>
        <taxon>ecological metagenomes</taxon>
    </lineage>
</organism>
<name>A0A382YLX0_9ZZZZ</name>
<dbReference type="SUPFAM" id="SSF53474">
    <property type="entry name" value="alpha/beta-Hydrolases"/>
    <property type="match status" value="1"/>
</dbReference>
<dbReference type="InterPro" id="IPR036439">
    <property type="entry name" value="Dockerin_dom_sf"/>
</dbReference>
<gene>
    <name evidence="1" type="ORF">METZ01_LOCUS437151</name>
</gene>
<dbReference type="SUPFAM" id="SSF63446">
    <property type="entry name" value="Type I dockerin domain"/>
    <property type="match status" value="1"/>
</dbReference>
<feature type="non-terminal residue" evidence="1">
    <location>
        <position position="247"/>
    </location>
</feature>